<keyword evidence="2 5" id="KW-0732">Signal</keyword>
<dbReference type="PROSITE" id="PS51450">
    <property type="entry name" value="LRR"/>
    <property type="match status" value="2"/>
</dbReference>
<dbReference type="SMART" id="SM00369">
    <property type="entry name" value="LRR_TYP"/>
    <property type="match status" value="5"/>
</dbReference>
<keyword evidence="4" id="KW-0472">Membrane</keyword>
<feature type="signal peptide" evidence="5">
    <location>
        <begin position="1"/>
        <end position="17"/>
    </location>
</feature>
<evidence type="ECO:0000256" key="1">
    <source>
        <dbReference type="ARBA" id="ARBA00022614"/>
    </source>
</evidence>
<dbReference type="PANTHER" id="PTHR24373">
    <property type="entry name" value="SLIT RELATED LEUCINE-RICH REPEAT NEURONAL PROTEIN"/>
    <property type="match status" value="1"/>
</dbReference>
<dbReference type="Pfam" id="PF00560">
    <property type="entry name" value="LRR_1"/>
    <property type="match status" value="1"/>
</dbReference>
<name>A0ABD2VYV1_9HYME</name>
<keyword evidence="8" id="KW-1185">Reference proteome</keyword>
<dbReference type="InterPro" id="IPR001611">
    <property type="entry name" value="Leu-rich_rpt"/>
</dbReference>
<dbReference type="InterPro" id="IPR000483">
    <property type="entry name" value="Cys-rich_flank_reg_C"/>
</dbReference>
<dbReference type="Pfam" id="PF13855">
    <property type="entry name" value="LRR_8"/>
    <property type="match status" value="1"/>
</dbReference>
<keyword evidence="4" id="KW-0812">Transmembrane</keyword>
<dbReference type="SMART" id="SM00082">
    <property type="entry name" value="LRRCT"/>
    <property type="match status" value="1"/>
</dbReference>
<dbReference type="InterPro" id="IPR003591">
    <property type="entry name" value="Leu-rich_rpt_typical-subtyp"/>
</dbReference>
<evidence type="ECO:0000259" key="6">
    <source>
        <dbReference type="SMART" id="SM00082"/>
    </source>
</evidence>
<keyword evidence="1" id="KW-0433">Leucine-rich repeat</keyword>
<dbReference type="Proteomes" id="UP001627154">
    <property type="component" value="Unassembled WGS sequence"/>
</dbReference>
<evidence type="ECO:0000313" key="8">
    <source>
        <dbReference type="Proteomes" id="UP001627154"/>
    </source>
</evidence>
<evidence type="ECO:0000256" key="3">
    <source>
        <dbReference type="ARBA" id="ARBA00022737"/>
    </source>
</evidence>
<dbReference type="InterPro" id="IPR032675">
    <property type="entry name" value="LRR_dom_sf"/>
</dbReference>
<dbReference type="PANTHER" id="PTHR24373:SF275">
    <property type="entry name" value="TIR DOMAIN-CONTAINING PROTEIN"/>
    <property type="match status" value="1"/>
</dbReference>
<feature type="transmembrane region" description="Helical" evidence="4">
    <location>
        <begin position="381"/>
        <end position="407"/>
    </location>
</feature>
<proteinExistence type="predicted"/>
<evidence type="ECO:0000256" key="5">
    <source>
        <dbReference type="SAM" id="SignalP"/>
    </source>
</evidence>
<evidence type="ECO:0000313" key="7">
    <source>
        <dbReference type="EMBL" id="KAL3385925.1"/>
    </source>
</evidence>
<evidence type="ECO:0000256" key="4">
    <source>
        <dbReference type="SAM" id="Phobius"/>
    </source>
</evidence>
<evidence type="ECO:0000256" key="2">
    <source>
        <dbReference type="ARBA" id="ARBA00022729"/>
    </source>
</evidence>
<protein>
    <recommendedName>
        <fullName evidence="6">LRRCT domain-containing protein</fullName>
    </recommendedName>
</protein>
<dbReference type="Gene3D" id="3.80.10.10">
    <property type="entry name" value="Ribonuclease Inhibitor"/>
    <property type="match status" value="3"/>
</dbReference>
<sequence length="449" mass="52212">MIIKLLFFIFIVSWGRCELFSTTPKTVDLSNLGMLKEDFFMKMQHVAEIYNAKHLILRGNKFDRFVDCSTTLSSLLSLDLSYNNLEKFFFLCQKEYNLESLNVSHNQIEYINDQALSDKIMKLKILDVSYNNLYVVNDTMLQHMINLEFLSLASNPIGENIDEFVFRNLTNLKHLNLRNISSPYFSPLLFEPLLKLEFLDLSDNPIEDVPPLPLGLKVLYIDGTNIMHLGAFVMPELHFLSIERSANLTSVLLNNFENLTKLEILSLSNSKNLAELRLKPQMNSNLLPSLKRCYLVNCSMEIISVDLKRIVEKTEVLDFQNNPWICDCRLTWLAAMNLTTDLKNNFRCQAPLKHRGKLLHDVPINELECDVPLLSNPTVRFTLYILLWFCLVVLLLSLVAALFAYYWKRGHIRRWMMKIRHHDNDTVSYTNVVESNHDLVRILPETPEQ</sequence>
<dbReference type="InterPro" id="IPR050328">
    <property type="entry name" value="Dev_Immune_Receptor"/>
</dbReference>
<feature type="domain" description="LRRCT" evidence="6">
    <location>
        <begin position="322"/>
        <end position="370"/>
    </location>
</feature>
<dbReference type="GO" id="GO:0071944">
    <property type="term" value="C:cell periphery"/>
    <property type="evidence" value="ECO:0007669"/>
    <property type="project" value="UniProtKB-ARBA"/>
</dbReference>
<keyword evidence="4" id="KW-1133">Transmembrane helix</keyword>
<dbReference type="EMBL" id="JBJJXI010000149">
    <property type="protein sequence ID" value="KAL3385925.1"/>
    <property type="molecule type" value="Genomic_DNA"/>
</dbReference>
<dbReference type="AlphaFoldDB" id="A0ABD2VYV1"/>
<organism evidence="7 8">
    <name type="scientific">Trichogramma kaykai</name>
    <dbReference type="NCBI Taxonomy" id="54128"/>
    <lineage>
        <taxon>Eukaryota</taxon>
        <taxon>Metazoa</taxon>
        <taxon>Ecdysozoa</taxon>
        <taxon>Arthropoda</taxon>
        <taxon>Hexapoda</taxon>
        <taxon>Insecta</taxon>
        <taxon>Pterygota</taxon>
        <taxon>Neoptera</taxon>
        <taxon>Endopterygota</taxon>
        <taxon>Hymenoptera</taxon>
        <taxon>Apocrita</taxon>
        <taxon>Proctotrupomorpha</taxon>
        <taxon>Chalcidoidea</taxon>
        <taxon>Trichogrammatidae</taxon>
        <taxon>Trichogramma</taxon>
    </lineage>
</organism>
<comment type="caution">
    <text evidence="7">The sequence shown here is derived from an EMBL/GenBank/DDBJ whole genome shotgun (WGS) entry which is preliminary data.</text>
</comment>
<gene>
    <name evidence="7" type="ORF">TKK_018449</name>
</gene>
<feature type="chain" id="PRO_5044812496" description="LRRCT domain-containing protein" evidence="5">
    <location>
        <begin position="18"/>
        <end position="449"/>
    </location>
</feature>
<accession>A0ABD2VYV1</accession>
<reference evidence="7 8" key="1">
    <citation type="journal article" date="2024" name="bioRxiv">
        <title>A reference genome for Trichogramma kaykai: A tiny desert-dwelling parasitoid wasp with competing sex-ratio distorters.</title>
        <authorList>
            <person name="Culotta J."/>
            <person name="Lindsey A.R."/>
        </authorList>
    </citation>
    <scope>NUCLEOTIDE SEQUENCE [LARGE SCALE GENOMIC DNA]</scope>
    <source>
        <strain evidence="7 8">KSX58</strain>
    </source>
</reference>
<dbReference type="SUPFAM" id="SSF52058">
    <property type="entry name" value="L domain-like"/>
    <property type="match status" value="1"/>
</dbReference>
<keyword evidence="3" id="KW-0677">Repeat</keyword>